<accession>X0V6U0</accession>
<evidence type="ECO:0000313" key="2">
    <source>
        <dbReference type="EMBL" id="GAG13830.1"/>
    </source>
</evidence>
<keyword evidence="1" id="KW-1133">Transmembrane helix</keyword>
<dbReference type="EMBL" id="BARS01021143">
    <property type="protein sequence ID" value="GAG13830.1"/>
    <property type="molecule type" value="Genomic_DNA"/>
</dbReference>
<evidence type="ECO:0000256" key="1">
    <source>
        <dbReference type="SAM" id="Phobius"/>
    </source>
</evidence>
<keyword evidence="1" id="KW-0472">Membrane</keyword>
<protein>
    <submittedName>
        <fullName evidence="2">Uncharacterized protein</fullName>
    </submittedName>
</protein>
<sequence length="57" mass="6870">MNFIEKLQNKPRYIRVQVLWISVILVMSIILFFWLISLNYSFKSSELEQAPPERKIV</sequence>
<feature type="transmembrane region" description="Helical" evidence="1">
    <location>
        <begin position="12"/>
        <end position="36"/>
    </location>
</feature>
<gene>
    <name evidence="2" type="ORF">S01H1_34011</name>
</gene>
<organism evidence="2">
    <name type="scientific">marine sediment metagenome</name>
    <dbReference type="NCBI Taxonomy" id="412755"/>
    <lineage>
        <taxon>unclassified sequences</taxon>
        <taxon>metagenomes</taxon>
        <taxon>ecological metagenomes</taxon>
    </lineage>
</organism>
<feature type="non-terminal residue" evidence="2">
    <location>
        <position position="57"/>
    </location>
</feature>
<reference evidence="2" key="1">
    <citation type="journal article" date="2014" name="Front. Microbiol.">
        <title>High frequency of phylogenetically diverse reductive dehalogenase-homologous genes in deep subseafloor sedimentary metagenomes.</title>
        <authorList>
            <person name="Kawai M."/>
            <person name="Futagami T."/>
            <person name="Toyoda A."/>
            <person name="Takaki Y."/>
            <person name="Nishi S."/>
            <person name="Hori S."/>
            <person name="Arai W."/>
            <person name="Tsubouchi T."/>
            <person name="Morono Y."/>
            <person name="Uchiyama I."/>
            <person name="Ito T."/>
            <person name="Fujiyama A."/>
            <person name="Inagaki F."/>
            <person name="Takami H."/>
        </authorList>
    </citation>
    <scope>NUCLEOTIDE SEQUENCE</scope>
    <source>
        <strain evidence="2">Expedition CK06-06</strain>
    </source>
</reference>
<proteinExistence type="predicted"/>
<comment type="caution">
    <text evidence="2">The sequence shown here is derived from an EMBL/GenBank/DDBJ whole genome shotgun (WGS) entry which is preliminary data.</text>
</comment>
<name>X0V6U0_9ZZZZ</name>
<keyword evidence="1" id="KW-0812">Transmembrane</keyword>
<dbReference type="AlphaFoldDB" id="X0V6U0"/>